<dbReference type="EMBL" id="SEKV01000321">
    <property type="protein sequence ID" value="TFY59097.1"/>
    <property type="molecule type" value="Genomic_DNA"/>
</dbReference>
<dbReference type="AlphaFoldDB" id="A0A4Y9YBY4"/>
<protein>
    <submittedName>
        <fullName evidence="2">Uncharacterized protein</fullName>
    </submittedName>
</protein>
<reference evidence="2 3" key="1">
    <citation type="submission" date="2019-01" db="EMBL/GenBank/DDBJ databases">
        <title>Genome sequencing of the rare red list fungi Fomitopsis rosea.</title>
        <authorList>
            <person name="Buettner E."/>
            <person name="Kellner H."/>
        </authorList>
    </citation>
    <scope>NUCLEOTIDE SEQUENCE [LARGE SCALE GENOMIC DNA]</scope>
    <source>
        <strain evidence="2 3">DSM 105464</strain>
    </source>
</reference>
<dbReference type="Proteomes" id="UP000298390">
    <property type="component" value="Unassembled WGS sequence"/>
</dbReference>
<comment type="caution">
    <text evidence="2">The sequence shown here is derived from an EMBL/GenBank/DDBJ whole genome shotgun (WGS) entry which is preliminary data.</text>
</comment>
<evidence type="ECO:0000313" key="2">
    <source>
        <dbReference type="EMBL" id="TFY59097.1"/>
    </source>
</evidence>
<gene>
    <name evidence="2" type="ORF">EVJ58_g5996</name>
</gene>
<evidence type="ECO:0000313" key="3">
    <source>
        <dbReference type="Proteomes" id="UP000298390"/>
    </source>
</evidence>
<evidence type="ECO:0000256" key="1">
    <source>
        <dbReference type="SAM" id="MobiDB-lite"/>
    </source>
</evidence>
<proteinExistence type="predicted"/>
<feature type="region of interest" description="Disordered" evidence="1">
    <location>
        <begin position="135"/>
        <end position="164"/>
    </location>
</feature>
<accession>A0A4Y9YBY4</accession>
<organism evidence="2 3">
    <name type="scientific">Rhodofomes roseus</name>
    <dbReference type="NCBI Taxonomy" id="34475"/>
    <lineage>
        <taxon>Eukaryota</taxon>
        <taxon>Fungi</taxon>
        <taxon>Dikarya</taxon>
        <taxon>Basidiomycota</taxon>
        <taxon>Agaricomycotina</taxon>
        <taxon>Agaricomycetes</taxon>
        <taxon>Polyporales</taxon>
        <taxon>Rhodofomes</taxon>
    </lineage>
</organism>
<name>A0A4Y9YBY4_9APHY</name>
<sequence length="164" mass="18555">MKKRLRPSAGKMKPPARAQHLYLEGVSPPEPTFLFLSQTLRLYIIIEVQVPRRHPLPRVHTLFQLPAQLRGLRERRLSQQQPVRRGHPLRPALALDRVREVCLLSTLGRGLECVRAVPAVVSDVVRHGIRRGQLAGEEPARDCKEDDDLADRWTQPAFTGASAE</sequence>